<comment type="catalytic activity">
    <reaction evidence="10">
        <text>12-octadecanoyloxy-octadecanoate + H2O = 12-hydroxyoctadecanoate + octadecanoate + H(+)</text>
        <dbReference type="Rhea" id="RHEA:52080"/>
        <dbReference type="ChEBI" id="CHEBI:15377"/>
        <dbReference type="ChEBI" id="CHEBI:15378"/>
        <dbReference type="ChEBI" id="CHEBI:25629"/>
        <dbReference type="ChEBI" id="CHEBI:84201"/>
        <dbReference type="ChEBI" id="CHEBI:136330"/>
    </reaction>
    <physiologicalReaction direction="left-to-right" evidence="10">
        <dbReference type="Rhea" id="RHEA:52081"/>
    </physiologicalReaction>
</comment>
<dbReference type="Pfam" id="PF04750">
    <property type="entry name" value="Far-17a_AIG1"/>
    <property type="match status" value="1"/>
</dbReference>
<dbReference type="PANTHER" id="PTHR10989">
    <property type="entry name" value="ANDROGEN-INDUCED PROTEIN 1-RELATED"/>
    <property type="match status" value="1"/>
</dbReference>
<evidence type="ECO:0000256" key="3">
    <source>
        <dbReference type="ARBA" id="ARBA00009300"/>
    </source>
</evidence>
<dbReference type="AlphaFoldDB" id="A0AB34HGD6"/>
<reference evidence="18 19" key="1">
    <citation type="submission" date="2022-11" db="EMBL/GenBank/DDBJ databases">
        <title>Whole genome sequence of Eschrichtius robustus ER-17-0199.</title>
        <authorList>
            <person name="Bruniche-Olsen A."/>
            <person name="Black A.N."/>
            <person name="Fields C.J."/>
            <person name="Walden K."/>
            <person name="Dewoody J.A."/>
        </authorList>
    </citation>
    <scope>NUCLEOTIDE SEQUENCE [LARGE SCALE GENOMIC DNA]</scope>
    <source>
        <strain evidence="18">ER-17-0199</strain>
        <tissue evidence="18">Blubber</tissue>
    </source>
</reference>
<evidence type="ECO:0000313" key="19">
    <source>
        <dbReference type="Proteomes" id="UP001159641"/>
    </source>
</evidence>
<evidence type="ECO:0000256" key="8">
    <source>
        <dbReference type="ARBA" id="ARBA00047427"/>
    </source>
</evidence>
<comment type="catalytic activity">
    <reaction evidence="11">
        <text>12-(9Z-octadecenoyloxy)-octadecanoate + H2O = 12-hydroxyoctadecanoate + (9Z)-octadecenoate + H(+)</text>
        <dbReference type="Rhea" id="RHEA:52060"/>
        <dbReference type="ChEBI" id="CHEBI:15377"/>
        <dbReference type="ChEBI" id="CHEBI:15378"/>
        <dbReference type="ChEBI" id="CHEBI:30823"/>
        <dbReference type="ChEBI" id="CHEBI:84201"/>
        <dbReference type="ChEBI" id="CHEBI:136302"/>
    </reaction>
    <physiologicalReaction direction="left-to-right" evidence="11">
        <dbReference type="Rhea" id="RHEA:52061"/>
    </physiologicalReaction>
</comment>
<comment type="catalytic activity">
    <reaction evidence="1">
        <text>9-(9Z-hexadecenoyloxy)-octadecanoate + H2O = (9Z)-hexadecenoate + 9-hydroxy-octadecanoate + H(+)</text>
        <dbReference type="Rhea" id="RHEA:52068"/>
        <dbReference type="ChEBI" id="CHEBI:15377"/>
        <dbReference type="ChEBI" id="CHEBI:15378"/>
        <dbReference type="ChEBI" id="CHEBI:32372"/>
        <dbReference type="ChEBI" id="CHEBI:136286"/>
        <dbReference type="ChEBI" id="CHEBI:136309"/>
    </reaction>
    <physiologicalReaction direction="left-to-right" evidence="1">
        <dbReference type="Rhea" id="RHEA:52069"/>
    </physiologicalReaction>
</comment>
<evidence type="ECO:0000256" key="12">
    <source>
        <dbReference type="ARBA" id="ARBA00048800"/>
    </source>
</evidence>
<evidence type="ECO:0000256" key="16">
    <source>
        <dbReference type="ARBA" id="ARBA00049428"/>
    </source>
</evidence>
<organism evidence="18 19">
    <name type="scientific">Eschrichtius robustus</name>
    <name type="common">California gray whale</name>
    <name type="synonym">Eschrichtius gibbosus</name>
    <dbReference type="NCBI Taxonomy" id="9764"/>
    <lineage>
        <taxon>Eukaryota</taxon>
        <taxon>Metazoa</taxon>
        <taxon>Chordata</taxon>
        <taxon>Craniata</taxon>
        <taxon>Vertebrata</taxon>
        <taxon>Euteleostomi</taxon>
        <taxon>Mammalia</taxon>
        <taxon>Eutheria</taxon>
        <taxon>Laurasiatheria</taxon>
        <taxon>Artiodactyla</taxon>
        <taxon>Whippomorpha</taxon>
        <taxon>Cetacea</taxon>
        <taxon>Mysticeti</taxon>
        <taxon>Eschrichtiidae</taxon>
        <taxon>Eschrichtius</taxon>
    </lineage>
</organism>
<keyword evidence="19" id="KW-1185">Reference proteome</keyword>
<evidence type="ECO:0000256" key="14">
    <source>
        <dbReference type="ARBA" id="ARBA00049296"/>
    </source>
</evidence>
<evidence type="ECO:0000256" key="4">
    <source>
        <dbReference type="ARBA" id="ARBA00022692"/>
    </source>
</evidence>
<comment type="similarity">
    <text evidence="3">Belongs to the AIG1 family.</text>
</comment>
<dbReference type="Proteomes" id="UP001159641">
    <property type="component" value="Unassembled WGS sequence"/>
</dbReference>
<evidence type="ECO:0000256" key="10">
    <source>
        <dbReference type="ARBA" id="ARBA00048680"/>
    </source>
</evidence>
<dbReference type="PANTHER" id="PTHR10989:SF17">
    <property type="entry name" value="ANDROGEN-DEPENDENT TFPI-REGULATING PROTEIN"/>
    <property type="match status" value="1"/>
</dbReference>
<sequence>MELGCYSVNDIDAVKGLKRGRDVIYYGNFLILPQRKENTTMMVEPSSHHAGSSPQPRLPGDYQFLQAIFYGVACLEDVLKRAKGQKDIKFITAFRDLLFTTLAFPISAFVFLSFWILFLYDRELVYPKALDGIFPVWLNHAMVSKRKT</sequence>
<proteinExistence type="inferred from homology"/>
<keyword evidence="5 17" id="KW-1133">Transmembrane helix</keyword>
<comment type="catalytic activity">
    <reaction evidence="14">
        <text>13-(9Z-octadecenoyloxy)-octadecanoate + H2O = 13-hydroxy-octadecanoate + (9Z)-octadecenoate + H(+)</text>
        <dbReference type="Rhea" id="RHEA:52064"/>
        <dbReference type="ChEBI" id="CHEBI:15377"/>
        <dbReference type="ChEBI" id="CHEBI:15378"/>
        <dbReference type="ChEBI" id="CHEBI:30823"/>
        <dbReference type="ChEBI" id="CHEBI:136303"/>
        <dbReference type="ChEBI" id="CHEBI:136304"/>
    </reaction>
    <physiologicalReaction direction="left-to-right" evidence="14">
        <dbReference type="Rhea" id="RHEA:52065"/>
    </physiologicalReaction>
</comment>
<feature type="transmembrane region" description="Helical" evidence="17">
    <location>
        <begin position="97"/>
        <end position="120"/>
    </location>
</feature>
<comment type="catalytic activity">
    <reaction evidence="8">
        <text>13-octadecanoyloxy-octadecanoate + H2O = 13-hydroxy-octadecanoate + octadecanoate + H(+)</text>
        <dbReference type="Rhea" id="RHEA:52084"/>
        <dbReference type="ChEBI" id="CHEBI:15377"/>
        <dbReference type="ChEBI" id="CHEBI:15378"/>
        <dbReference type="ChEBI" id="CHEBI:25629"/>
        <dbReference type="ChEBI" id="CHEBI:136304"/>
        <dbReference type="ChEBI" id="CHEBI:136335"/>
    </reaction>
    <physiologicalReaction direction="left-to-right" evidence="8">
        <dbReference type="Rhea" id="RHEA:52085"/>
    </physiologicalReaction>
</comment>
<dbReference type="GO" id="GO:0012505">
    <property type="term" value="C:endomembrane system"/>
    <property type="evidence" value="ECO:0007669"/>
    <property type="project" value="UniProtKB-SubCell"/>
</dbReference>
<evidence type="ECO:0000313" key="18">
    <source>
        <dbReference type="EMBL" id="KAJ8790559.1"/>
    </source>
</evidence>
<evidence type="ECO:0000256" key="15">
    <source>
        <dbReference type="ARBA" id="ARBA00049322"/>
    </source>
</evidence>
<comment type="catalytic activity">
    <reaction evidence="13">
        <text>9-octadecanoyloxy-octadecanoate + H2O = 9-hydroxy-octadecanoate + octadecanoate + H(+)</text>
        <dbReference type="Rhea" id="RHEA:52096"/>
        <dbReference type="ChEBI" id="CHEBI:15377"/>
        <dbReference type="ChEBI" id="CHEBI:15378"/>
        <dbReference type="ChEBI" id="CHEBI:25629"/>
        <dbReference type="ChEBI" id="CHEBI:136286"/>
        <dbReference type="ChEBI" id="CHEBI:136373"/>
    </reaction>
    <physiologicalReaction direction="left-to-right" evidence="13">
        <dbReference type="Rhea" id="RHEA:52097"/>
    </physiologicalReaction>
</comment>
<comment type="subcellular location">
    <subcellularLocation>
        <location evidence="2">Endomembrane system</location>
        <topology evidence="2">Multi-pass membrane protein</topology>
    </subcellularLocation>
</comment>
<keyword evidence="6 17" id="KW-0472">Membrane</keyword>
<evidence type="ECO:0000256" key="7">
    <source>
        <dbReference type="ARBA" id="ARBA00047368"/>
    </source>
</evidence>
<evidence type="ECO:0000256" key="13">
    <source>
        <dbReference type="ARBA" id="ARBA00049221"/>
    </source>
</evidence>
<evidence type="ECO:0000256" key="6">
    <source>
        <dbReference type="ARBA" id="ARBA00023136"/>
    </source>
</evidence>
<dbReference type="InterPro" id="IPR006838">
    <property type="entry name" value="ADTRP_AIG1"/>
</dbReference>
<comment type="caution">
    <text evidence="18">The sequence shown here is derived from an EMBL/GenBank/DDBJ whole genome shotgun (WGS) entry which is preliminary data.</text>
</comment>
<comment type="catalytic activity">
    <reaction evidence="7">
        <text>12-hexadecanoyloxy-octadecanoate + H2O = 12-hydroxyoctadecanoate + hexadecanoate + H(+)</text>
        <dbReference type="Rhea" id="RHEA:52056"/>
        <dbReference type="ChEBI" id="CHEBI:7896"/>
        <dbReference type="ChEBI" id="CHEBI:15377"/>
        <dbReference type="ChEBI" id="CHEBI:15378"/>
        <dbReference type="ChEBI" id="CHEBI:83677"/>
        <dbReference type="ChEBI" id="CHEBI:84201"/>
    </reaction>
    <physiologicalReaction direction="left-to-right" evidence="7">
        <dbReference type="Rhea" id="RHEA:52057"/>
    </physiologicalReaction>
</comment>
<evidence type="ECO:0000256" key="9">
    <source>
        <dbReference type="ARBA" id="ARBA00047863"/>
    </source>
</evidence>
<evidence type="ECO:0000256" key="5">
    <source>
        <dbReference type="ARBA" id="ARBA00022989"/>
    </source>
</evidence>
<keyword evidence="4 17" id="KW-0812">Transmembrane</keyword>
<comment type="catalytic activity">
    <reaction evidence="12">
        <text>9-(9Z-octadecenoyloxy)-octadecanoate + H2O = 9-hydroxy-octadecanoate + (9Z)-octadecenoate + H(+)</text>
        <dbReference type="Rhea" id="RHEA:52048"/>
        <dbReference type="ChEBI" id="CHEBI:15377"/>
        <dbReference type="ChEBI" id="CHEBI:15378"/>
        <dbReference type="ChEBI" id="CHEBI:30823"/>
        <dbReference type="ChEBI" id="CHEBI:136282"/>
        <dbReference type="ChEBI" id="CHEBI:136286"/>
    </reaction>
    <physiologicalReaction direction="left-to-right" evidence="12">
        <dbReference type="Rhea" id="RHEA:52049"/>
    </physiologicalReaction>
</comment>
<comment type="catalytic activity">
    <reaction evidence="15">
        <text>13-(9Z-hexadecenoyloxy)-octadecanoate + H2O = 13-hydroxy-octadecanoate + (9Z)-hexadecenoate + H(+)</text>
        <dbReference type="Rhea" id="RHEA:52076"/>
        <dbReference type="ChEBI" id="CHEBI:15377"/>
        <dbReference type="ChEBI" id="CHEBI:15378"/>
        <dbReference type="ChEBI" id="CHEBI:32372"/>
        <dbReference type="ChEBI" id="CHEBI:136304"/>
        <dbReference type="ChEBI" id="CHEBI:136315"/>
    </reaction>
    <physiologicalReaction direction="left-to-right" evidence="15">
        <dbReference type="Rhea" id="RHEA:52077"/>
    </physiologicalReaction>
</comment>
<comment type="catalytic activity">
    <reaction evidence="16">
        <text>12-(9Z-hexadecenoyloxy)-octadecanoate + H2O = 12-hydroxyoctadecanoate + (9Z)-hexadecenoate + H(+)</text>
        <dbReference type="Rhea" id="RHEA:52072"/>
        <dbReference type="ChEBI" id="CHEBI:15377"/>
        <dbReference type="ChEBI" id="CHEBI:15378"/>
        <dbReference type="ChEBI" id="CHEBI:32372"/>
        <dbReference type="ChEBI" id="CHEBI:84201"/>
        <dbReference type="ChEBI" id="CHEBI:136312"/>
    </reaction>
    <physiologicalReaction direction="left-to-right" evidence="16">
        <dbReference type="Rhea" id="RHEA:52073"/>
    </physiologicalReaction>
</comment>
<evidence type="ECO:0000256" key="1">
    <source>
        <dbReference type="ARBA" id="ARBA00000923"/>
    </source>
</evidence>
<evidence type="ECO:0000256" key="17">
    <source>
        <dbReference type="SAM" id="Phobius"/>
    </source>
</evidence>
<evidence type="ECO:0000256" key="2">
    <source>
        <dbReference type="ARBA" id="ARBA00004127"/>
    </source>
</evidence>
<accession>A0AB34HGD6</accession>
<dbReference type="EMBL" id="JAIQCJ010001354">
    <property type="protein sequence ID" value="KAJ8790559.1"/>
    <property type="molecule type" value="Genomic_DNA"/>
</dbReference>
<name>A0AB34HGD6_ESCRO</name>
<comment type="catalytic activity">
    <reaction evidence="9">
        <text>9-hexadecanoyloxy-octadecanoate + H2O = 9-hydroxy-octadecanoate + hexadecanoate + H(+)</text>
        <dbReference type="Rhea" id="RHEA:52052"/>
        <dbReference type="ChEBI" id="CHEBI:7896"/>
        <dbReference type="ChEBI" id="CHEBI:15377"/>
        <dbReference type="ChEBI" id="CHEBI:15378"/>
        <dbReference type="ChEBI" id="CHEBI:83670"/>
        <dbReference type="ChEBI" id="CHEBI:136286"/>
    </reaction>
    <physiologicalReaction direction="left-to-right" evidence="9">
        <dbReference type="Rhea" id="RHEA:52053"/>
    </physiologicalReaction>
</comment>
<protein>
    <submittedName>
        <fullName evidence="18">Uncharacterized protein</fullName>
    </submittedName>
</protein>
<dbReference type="GO" id="GO:0016020">
    <property type="term" value="C:membrane"/>
    <property type="evidence" value="ECO:0007669"/>
    <property type="project" value="InterPro"/>
</dbReference>
<gene>
    <name evidence="18" type="ORF">J1605_004532</name>
</gene>
<evidence type="ECO:0000256" key="11">
    <source>
        <dbReference type="ARBA" id="ARBA00048701"/>
    </source>
</evidence>